<evidence type="ECO:0000259" key="2">
    <source>
        <dbReference type="Pfam" id="PF01261"/>
    </source>
</evidence>
<evidence type="ECO:0000313" key="3">
    <source>
        <dbReference type="EMBL" id="PWN87286.1"/>
    </source>
</evidence>
<organism evidence="3 4">
    <name type="scientific">Acaromyces ingoldii</name>
    <dbReference type="NCBI Taxonomy" id="215250"/>
    <lineage>
        <taxon>Eukaryota</taxon>
        <taxon>Fungi</taxon>
        <taxon>Dikarya</taxon>
        <taxon>Basidiomycota</taxon>
        <taxon>Ustilaginomycotina</taxon>
        <taxon>Exobasidiomycetes</taxon>
        <taxon>Exobasidiales</taxon>
        <taxon>Cryptobasidiaceae</taxon>
        <taxon>Acaromyces</taxon>
    </lineage>
</organism>
<keyword evidence="3" id="KW-0413">Isomerase</keyword>
<dbReference type="InterPro" id="IPR013022">
    <property type="entry name" value="Xyl_isomerase-like_TIM-brl"/>
</dbReference>
<accession>A0A316YCR7</accession>
<name>A0A316YCR7_9BASI</name>
<dbReference type="STRING" id="215250.A0A316YCR7"/>
<dbReference type="GO" id="GO:0016853">
    <property type="term" value="F:isomerase activity"/>
    <property type="evidence" value="ECO:0007669"/>
    <property type="project" value="UniProtKB-KW"/>
</dbReference>
<keyword evidence="4" id="KW-1185">Reference proteome</keyword>
<dbReference type="EMBL" id="KZ819640">
    <property type="protein sequence ID" value="PWN87286.1"/>
    <property type="molecule type" value="Genomic_DNA"/>
</dbReference>
<dbReference type="GeneID" id="37041283"/>
<dbReference type="AlphaFoldDB" id="A0A316YCR7"/>
<reference evidence="3 4" key="1">
    <citation type="journal article" date="2018" name="Mol. Biol. Evol.">
        <title>Broad Genomic Sampling Reveals a Smut Pathogenic Ancestry of the Fungal Clade Ustilaginomycotina.</title>
        <authorList>
            <person name="Kijpornyongpan T."/>
            <person name="Mondo S.J."/>
            <person name="Barry K."/>
            <person name="Sandor L."/>
            <person name="Lee J."/>
            <person name="Lipzen A."/>
            <person name="Pangilinan J."/>
            <person name="LaButti K."/>
            <person name="Hainaut M."/>
            <person name="Henrissat B."/>
            <person name="Grigoriev I.V."/>
            <person name="Spatafora J.W."/>
            <person name="Aime M.C."/>
        </authorList>
    </citation>
    <scope>NUCLEOTIDE SEQUENCE [LARGE SCALE GENOMIC DNA]</scope>
    <source>
        <strain evidence="3 4">MCA 4198</strain>
    </source>
</reference>
<dbReference type="InterPro" id="IPR050312">
    <property type="entry name" value="IolE/XylAMocC-like"/>
</dbReference>
<evidence type="ECO:0000313" key="4">
    <source>
        <dbReference type="Proteomes" id="UP000245768"/>
    </source>
</evidence>
<dbReference type="SUPFAM" id="SSF51658">
    <property type="entry name" value="Xylose isomerase-like"/>
    <property type="match status" value="1"/>
</dbReference>
<gene>
    <name evidence="3" type="ORF">FA10DRAFT_245053</name>
</gene>
<protein>
    <submittedName>
        <fullName evidence="3">Xylose isomerase-like protein</fullName>
    </submittedName>
</protein>
<dbReference type="PANTHER" id="PTHR12110:SF21">
    <property type="entry name" value="XYLOSE ISOMERASE-LIKE TIM BARREL DOMAIN-CONTAINING PROTEIN"/>
    <property type="match status" value="1"/>
</dbReference>
<dbReference type="PANTHER" id="PTHR12110">
    <property type="entry name" value="HYDROXYPYRUVATE ISOMERASE"/>
    <property type="match status" value="1"/>
</dbReference>
<dbReference type="Proteomes" id="UP000245768">
    <property type="component" value="Unassembled WGS sequence"/>
</dbReference>
<dbReference type="InterPro" id="IPR036237">
    <property type="entry name" value="Xyl_isomerase-like_sf"/>
</dbReference>
<dbReference type="OrthoDB" id="5360893at2759"/>
<sequence>MSLVPGANKQNLWEPNPIHLAAAKKIGDLCASLGMEIICFQPLIDVEGLTKQADRDAAVQRVKNYFPYMRALRTDVTYITTNRSYDFDSHTEDMKVIAADLAHFADLAAEYSRADGGPMLKIGYEHLSWGSHINTFDKAWEAIALANRPNLGFVFDTFNFLAVEYANPYNPAGHGRIHDTPEESLKVVHERLAKLVKTIPGEKIYVVQVADAKLVEPSSLKPPTAATERWTPDHEPPHRQWSTSHRLFPNEGALGGYMPVSDCLAAVLATGYKGAFTLEIFNDSIHVNEPFVVPTHAKRSFAGVEACVADAKLVKPFW</sequence>
<evidence type="ECO:0000256" key="1">
    <source>
        <dbReference type="SAM" id="MobiDB-lite"/>
    </source>
</evidence>
<dbReference type="RefSeq" id="XP_025374484.1">
    <property type="nucleotide sequence ID" value="XM_025519367.1"/>
</dbReference>
<dbReference type="InParanoid" id="A0A316YCR7"/>
<feature type="domain" description="Xylose isomerase-like TIM barrel" evidence="2">
    <location>
        <begin position="14"/>
        <end position="288"/>
    </location>
</feature>
<dbReference type="Pfam" id="PF01261">
    <property type="entry name" value="AP_endonuc_2"/>
    <property type="match status" value="1"/>
</dbReference>
<dbReference type="Gene3D" id="3.20.20.150">
    <property type="entry name" value="Divalent-metal-dependent TIM barrel enzymes"/>
    <property type="match status" value="1"/>
</dbReference>
<proteinExistence type="predicted"/>
<feature type="region of interest" description="Disordered" evidence="1">
    <location>
        <begin position="220"/>
        <end position="244"/>
    </location>
</feature>